<dbReference type="AlphaFoldDB" id="A0A344TSX8"/>
<gene>
    <name evidence="1" type="ORF">DR864_26405</name>
</gene>
<dbReference type="OrthoDB" id="964950at2"/>
<proteinExistence type="predicted"/>
<accession>A0A344TSX8</accession>
<dbReference type="RefSeq" id="WP_114070489.1">
    <property type="nucleotide sequence ID" value="NZ_CP030850.1"/>
</dbReference>
<reference evidence="1 2" key="1">
    <citation type="submission" date="2018-07" db="EMBL/GenBank/DDBJ databases">
        <title>Genome sequencing of Runella.</title>
        <authorList>
            <person name="Baek M.-G."/>
            <person name="Yi H."/>
        </authorList>
    </citation>
    <scope>NUCLEOTIDE SEQUENCE [LARGE SCALE GENOMIC DNA]</scope>
    <source>
        <strain evidence="1 2">HYN0085</strain>
    </source>
</reference>
<organism evidence="1 2">
    <name type="scientific">Runella rosea</name>
    <dbReference type="NCBI Taxonomy" id="2259595"/>
    <lineage>
        <taxon>Bacteria</taxon>
        <taxon>Pseudomonadati</taxon>
        <taxon>Bacteroidota</taxon>
        <taxon>Cytophagia</taxon>
        <taxon>Cytophagales</taxon>
        <taxon>Spirosomataceae</taxon>
        <taxon>Runella</taxon>
    </lineage>
</organism>
<dbReference type="KEGG" id="run:DR864_26405"/>
<name>A0A344TSX8_9BACT</name>
<protein>
    <submittedName>
        <fullName evidence="1">Uncharacterized protein</fullName>
    </submittedName>
</protein>
<dbReference type="Proteomes" id="UP000251993">
    <property type="component" value="Chromosome"/>
</dbReference>
<sequence length="76" mass="8939">MRTYQIELLNPKAKKLLDELANLKLIKVQEMPSPKQELTTLLSKFRKKADKEPTLEEITKEVELVRGKRYAQKNKN</sequence>
<keyword evidence="2" id="KW-1185">Reference proteome</keyword>
<dbReference type="EMBL" id="CP030850">
    <property type="protein sequence ID" value="AXE21749.1"/>
    <property type="molecule type" value="Genomic_DNA"/>
</dbReference>
<evidence type="ECO:0000313" key="1">
    <source>
        <dbReference type="EMBL" id="AXE21749.1"/>
    </source>
</evidence>
<evidence type="ECO:0000313" key="2">
    <source>
        <dbReference type="Proteomes" id="UP000251993"/>
    </source>
</evidence>